<evidence type="ECO:0000313" key="2">
    <source>
        <dbReference type="Proteomes" id="UP001396334"/>
    </source>
</evidence>
<name>A0ABR2QHP1_9ROSI</name>
<sequence>MVERSLCMREARGSIPRISIFYFCLPEKEPWLVHDSVGNQLNIPHQLESEEANSLKVAKQPDRAYLLSELKDQMVQVESECI</sequence>
<proteinExistence type="predicted"/>
<organism evidence="1 2">
    <name type="scientific">Hibiscus sabdariffa</name>
    <name type="common">roselle</name>
    <dbReference type="NCBI Taxonomy" id="183260"/>
    <lineage>
        <taxon>Eukaryota</taxon>
        <taxon>Viridiplantae</taxon>
        <taxon>Streptophyta</taxon>
        <taxon>Embryophyta</taxon>
        <taxon>Tracheophyta</taxon>
        <taxon>Spermatophyta</taxon>
        <taxon>Magnoliopsida</taxon>
        <taxon>eudicotyledons</taxon>
        <taxon>Gunneridae</taxon>
        <taxon>Pentapetalae</taxon>
        <taxon>rosids</taxon>
        <taxon>malvids</taxon>
        <taxon>Malvales</taxon>
        <taxon>Malvaceae</taxon>
        <taxon>Malvoideae</taxon>
        <taxon>Hibiscus</taxon>
    </lineage>
</organism>
<accession>A0ABR2QHP1</accession>
<evidence type="ECO:0000313" key="1">
    <source>
        <dbReference type="EMBL" id="KAK9000188.1"/>
    </source>
</evidence>
<protein>
    <submittedName>
        <fullName evidence="1">Uncharacterized protein</fullName>
    </submittedName>
</protein>
<dbReference type="Proteomes" id="UP001396334">
    <property type="component" value="Unassembled WGS sequence"/>
</dbReference>
<reference evidence="1 2" key="1">
    <citation type="journal article" date="2024" name="G3 (Bethesda)">
        <title>Genome assembly of Hibiscus sabdariffa L. provides insights into metabolisms of medicinal natural products.</title>
        <authorList>
            <person name="Kim T."/>
        </authorList>
    </citation>
    <scope>NUCLEOTIDE SEQUENCE [LARGE SCALE GENOMIC DNA]</scope>
    <source>
        <strain evidence="1">TK-2024</strain>
        <tissue evidence="1">Old leaves</tissue>
    </source>
</reference>
<dbReference type="EMBL" id="JBBPBN010000037">
    <property type="protein sequence ID" value="KAK9000188.1"/>
    <property type="molecule type" value="Genomic_DNA"/>
</dbReference>
<gene>
    <name evidence="1" type="ORF">V6N11_080693</name>
</gene>
<comment type="caution">
    <text evidence="1">The sequence shown here is derived from an EMBL/GenBank/DDBJ whole genome shotgun (WGS) entry which is preliminary data.</text>
</comment>
<keyword evidence="2" id="KW-1185">Reference proteome</keyword>